<protein>
    <recommendedName>
        <fullName evidence="2">Protein kinase domain-containing protein</fullName>
    </recommendedName>
</protein>
<dbReference type="GO" id="GO:0004672">
    <property type="term" value="F:protein kinase activity"/>
    <property type="evidence" value="ECO:0007669"/>
    <property type="project" value="InterPro"/>
</dbReference>
<dbReference type="EMBL" id="JAKELL010000006">
    <property type="protein sequence ID" value="KAH8998188.1"/>
    <property type="molecule type" value="Genomic_DNA"/>
</dbReference>
<dbReference type="Proteomes" id="UP001201163">
    <property type="component" value="Unassembled WGS sequence"/>
</dbReference>
<sequence>MAFDACEKFVGPMPVESFLSEFVSKAPNTRPTAAITFAHKTVSQNENEFIQLIEDAGICPNLKFINTTHCISANLKPDIAIYSGTDRDDPGTQSGSQRSLNWTAVDLWIENKNEKDDVFRNLEEMGREVRAKSDLKSHIRWTKGAYRVSGQLIAYTSAIHRCQFRVFSFSVVLFGNTGRLLRWDRSGVIYTEPFNWSTQPDTLFEFLWRLNFLSDVKRGYDTTVTSVADDEAEAALSKLRTYQGLENVAKADLHKFLVRDDHTLNGQIKYFIAPSAVWDSEALFGRSTFGYIAYDPETTNLVYLKDFWRTDCDGIQKEGDVYRELHDAQVSNIAKLGLGGDVPLLPECGRTDCPAVQRTMSQQFVKGYDWCPGQPRVDPYVHYRLVLETLGEPLHTFKSTRELCEVIRDAITAHTGAYERVGILHRDVSAGNILITEERSGILIDWDLSKKVVKDGSGTQRQHSRTGTWQFISIARLRDPSTRPHEVSDDLESFFWVLLYLVAKCRSVGKIDLSQEMQNVFDQSDDMEDDGTIRGGRGKLHCLRQAELSPAMIEDLVETPCKDIIEDLRALFNNLYRHMDPRADTAPSVKSRIKSKQDRDERVQDAQKKLRSSDEVLRIIKKHSDPSLDSSWDVNDGSLYKVKFRPDPATSRKRRKRKAEDDGGKDFNERRRGRFPPSSTQPSQSRDILRLQRHRSSFGSGSSRTRPSENQ</sequence>
<name>A0AAD4LPQ5_9AGAM</name>
<evidence type="ECO:0000256" key="1">
    <source>
        <dbReference type="SAM" id="MobiDB-lite"/>
    </source>
</evidence>
<feature type="domain" description="Protein kinase" evidence="2">
    <location>
        <begin position="278"/>
        <end position="603"/>
    </location>
</feature>
<dbReference type="Gene3D" id="1.10.510.10">
    <property type="entry name" value="Transferase(Phosphotransferase) domain 1"/>
    <property type="match status" value="1"/>
</dbReference>
<keyword evidence="4" id="KW-1185">Reference proteome</keyword>
<comment type="caution">
    <text evidence="3">The sequence shown here is derived from an EMBL/GenBank/DDBJ whole genome shotgun (WGS) entry which is preliminary data.</text>
</comment>
<feature type="compositionally biased region" description="Basic and acidic residues" evidence="1">
    <location>
        <begin position="595"/>
        <end position="612"/>
    </location>
</feature>
<reference evidence="3" key="1">
    <citation type="submission" date="2022-01" db="EMBL/GenBank/DDBJ databases">
        <title>Comparative genomics reveals a dynamic genome evolution in the ectomycorrhizal milk-cap (Lactarius) mushrooms.</title>
        <authorList>
            <consortium name="DOE Joint Genome Institute"/>
            <person name="Lebreton A."/>
            <person name="Tang N."/>
            <person name="Kuo A."/>
            <person name="LaButti K."/>
            <person name="Drula E."/>
            <person name="Barry K."/>
            <person name="Clum A."/>
            <person name="Lipzen A."/>
            <person name="Mousain D."/>
            <person name="Ng V."/>
            <person name="Wang R."/>
            <person name="Wang X."/>
            <person name="Dai Y."/>
            <person name="Henrissat B."/>
            <person name="Grigoriev I.V."/>
            <person name="Guerin-Laguette A."/>
            <person name="Yu F."/>
            <person name="Martin F.M."/>
        </authorList>
    </citation>
    <scope>NUCLEOTIDE SEQUENCE</scope>
    <source>
        <strain evidence="3">QP</strain>
    </source>
</reference>
<dbReference type="InterPro" id="IPR008266">
    <property type="entry name" value="Tyr_kinase_AS"/>
</dbReference>
<dbReference type="InterPro" id="IPR040976">
    <property type="entry name" value="Pkinase_fungal"/>
</dbReference>
<evidence type="ECO:0000259" key="2">
    <source>
        <dbReference type="PROSITE" id="PS50011"/>
    </source>
</evidence>
<feature type="compositionally biased region" description="Basic and acidic residues" evidence="1">
    <location>
        <begin position="658"/>
        <end position="670"/>
    </location>
</feature>
<dbReference type="InterPro" id="IPR000719">
    <property type="entry name" value="Prot_kinase_dom"/>
</dbReference>
<dbReference type="AlphaFoldDB" id="A0AAD4LPQ5"/>
<dbReference type="InterPro" id="IPR011009">
    <property type="entry name" value="Kinase-like_dom_sf"/>
</dbReference>
<accession>A0AAD4LPQ5</accession>
<dbReference type="Pfam" id="PF17667">
    <property type="entry name" value="Pkinase_fungal"/>
    <property type="match status" value="1"/>
</dbReference>
<evidence type="ECO:0000313" key="4">
    <source>
        <dbReference type="Proteomes" id="UP001201163"/>
    </source>
</evidence>
<feature type="region of interest" description="Disordered" evidence="1">
    <location>
        <begin position="641"/>
        <end position="711"/>
    </location>
</feature>
<dbReference type="PROSITE" id="PS00109">
    <property type="entry name" value="PROTEIN_KINASE_TYR"/>
    <property type="match status" value="1"/>
</dbReference>
<feature type="region of interest" description="Disordered" evidence="1">
    <location>
        <begin position="583"/>
        <end position="612"/>
    </location>
</feature>
<dbReference type="PANTHER" id="PTHR38248:SF2">
    <property type="entry name" value="FUNK1 11"/>
    <property type="match status" value="1"/>
</dbReference>
<dbReference type="SUPFAM" id="SSF56112">
    <property type="entry name" value="Protein kinase-like (PK-like)"/>
    <property type="match status" value="1"/>
</dbReference>
<organism evidence="3 4">
    <name type="scientific">Lactarius akahatsu</name>
    <dbReference type="NCBI Taxonomy" id="416441"/>
    <lineage>
        <taxon>Eukaryota</taxon>
        <taxon>Fungi</taxon>
        <taxon>Dikarya</taxon>
        <taxon>Basidiomycota</taxon>
        <taxon>Agaricomycotina</taxon>
        <taxon>Agaricomycetes</taxon>
        <taxon>Russulales</taxon>
        <taxon>Russulaceae</taxon>
        <taxon>Lactarius</taxon>
    </lineage>
</organism>
<dbReference type="GO" id="GO:0005524">
    <property type="term" value="F:ATP binding"/>
    <property type="evidence" value="ECO:0007669"/>
    <property type="project" value="InterPro"/>
</dbReference>
<proteinExistence type="predicted"/>
<dbReference type="PANTHER" id="PTHR38248">
    <property type="entry name" value="FUNK1 6"/>
    <property type="match status" value="1"/>
</dbReference>
<evidence type="ECO:0000313" key="3">
    <source>
        <dbReference type="EMBL" id="KAH8998188.1"/>
    </source>
</evidence>
<gene>
    <name evidence="3" type="ORF">EDB92DRAFT_1337242</name>
</gene>
<dbReference type="PROSITE" id="PS50011">
    <property type="entry name" value="PROTEIN_KINASE_DOM"/>
    <property type="match status" value="1"/>
</dbReference>
<feature type="compositionally biased region" description="Polar residues" evidence="1">
    <location>
        <begin position="677"/>
        <end position="686"/>
    </location>
</feature>